<keyword evidence="4" id="KW-0804">Transcription</keyword>
<dbReference type="InterPro" id="IPR000847">
    <property type="entry name" value="LysR_HTH_N"/>
</dbReference>
<dbReference type="RefSeq" id="WP_231462244.1">
    <property type="nucleotide sequence ID" value="NZ_JAJOHW010000064.1"/>
</dbReference>
<gene>
    <name evidence="6" type="ORF">ACFO0R_13065</name>
</gene>
<evidence type="ECO:0000256" key="2">
    <source>
        <dbReference type="ARBA" id="ARBA00023015"/>
    </source>
</evidence>
<dbReference type="SUPFAM" id="SSF53850">
    <property type="entry name" value="Periplasmic binding protein-like II"/>
    <property type="match status" value="1"/>
</dbReference>
<dbReference type="PROSITE" id="PS50931">
    <property type="entry name" value="HTH_LYSR"/>
    <property type="match status" value="1"/>
</dbReference>
<dbReference type="Pfam" id="PF00126">
    <property type="entry name" value="HTH_1"/>
    <property type="match status" value="1"/>
</dbReference>
<dbReference type="EMBL" id="JBHSEK010000007">
    <property type="protein sequence ID" value="MFC4490548.1"/>
    <property type="molecule type" value="Genomic_DNA"/>
</dbReference>
<dbReference type="InterPro" id="IPR005119">
    <property type="entry name" value="LysR_subst-bd"/>
</dbReference>
<evidence type="ECO:0000256" key="1">
    <source>
        <dbReference type="ARBA" id="ARBA00009437"/>
    </source>
</evidence>
<dbReference type="Proteomes" id="UP001595999">
    <property type="component" value="Unassembled WGS sequence"/>
</dbReference>
<comment type="similarity">
    <text evidence="1">Belongs to the LysR transcriptional regulatory family.</text>
</comment>
<evidence type="ECO:0000259" key="5">
    <source>
        <dbReference type="PROSITE" id="PS50931"/>
    </source>
</evidence>
<dbReference type="InterPro" id="IPR036390">
    <property type="entry name" value="WH_DNA-bd_sf"/>
</dbReference>
<dbReference type="InterPro" id="IPR036388">
    <property type="entry name" value="WH-like_DNA-bd_sf"/>
</dbReference>
<dbReference type="Gene3D" id="3.40.190.290">
    <property type="match status" value="1"/>
</dbReference>
<keyword evidence="3" id="KW-0238">DNA-binding</keyword>
<keyword evidence="7" id="KW-1185">Reference proteome</keyword>
<evidence type="ECO:0000256" key="4">
    <source>
        <dbReference type="ARBA" id="ARBA00023163"/>
    </source>
</evidence>
<organism evidence="6 7">
    <name type="scientific">Chromobacterium aquaticum</name>
    <dbReference type="NCBI Taxonomy" id="467180"/>
    <lineage>
        <taxon>Bacteria</taxon>
        <taxon>Pseudomonadati</taxon>
        <taxon>Pseudomonadota</taxon>
        <taxon>Betaproteobacteria</taxon>
        <taxon>Neisseriales</taxon>
        <taxon>Chromobacteriaceae</taxon>
        <taxon>Chromobacterium</taxon>
    </lineage>
</organism>
<evidence type="ECO:0000256" key="3">
    <source>
        <dbReference type="ARBA" id="ARBA00023125"/>
    </source>
</evidence>
<dbReference type="PANTHER" id="PTHR30537">
    <property type="entry name" value="HTH-TYPE TRANSCRIPTIONAL REGULATOR"/>
    <property type="match status" value="1"/>
</dbReference>
<sequence length="301" mass="33534">MLSSIQDLALFVQVAELRSFVMTGQRMGISASAVGKRISRLEARLQVSLFKRTTRSITLTAEGQHLLERALGLLQELDSIQDELGAGMTQAKGKIRISLPPISDVFLDYFAQFNSLYPEIELELDYSDTLVDIINDDFDFALRTGAAGCGAIKAIQALPLGSFRRIMVASDAYLARHGIPRGIDDLSRHKCLHYRSPNTGKVEAWHLGDEDEMKLPASLVCNSLEARKHFALKGLGIAYLPDISIAMELRERRLTPILPQCTSRDIQLSVLWSRKKRETARHKAFIDFCGGIHLNDALNPN</sequence>
<accession>A0ABV8ZWF4</accession>
<keyword evidence="2" id="KW-0805">Transcription regulation</keyword>
<comment type="caution">
    <text evidence="6">The sequence shown here is derived from an EMBL/GenBank/DDBJ whole genome shotgun (WGS) entry which is preliminary data.</text>
</comment>
<name>A0ABV8ZWF4_9NEIS</name>
<dbReference type="PANTHER" id="PTHR30537:SF72">
    <property type="entry name" value="LYSR FAMILY TRANSCRIPTIONAL REGULATOR"/>
    <property type="match status" value="1"/>
</dbReference>
<protein>
    <submittedName>
        <fullName evidence="6">LysR family transcriptional regulator</fullName>
    </submittedName>
</protein>
<dbReference type="Pfam" id="PF03466">
    <property type="entry name" value="LysR_substrate"/>
    <property type="match status" value="1"/>
</dbReference>
<dbReference type="Gene3D" id="1.10.10.10">
    <property type="entry name" value="Winged helix-like DNA-binding domain superfamily/Winged helix DNA-binding domain"/>
    <property type="match status" value="1"/>
</dbReference>
<proteinExistence type="inferred from homology"/>
<dbReference type="InterPro" id="IPR058163">
    <property type="entry name" value="LysR-type_TF_proteobact-type"/>
</dbReference>
<reference evidence="7" key="1">
    <citation type="journal article" date="2019" name="Int. J. Syst. Evol. Microbiol.">
        <title>The Global Catalogue of Microorganisms (GCM) 10K type strain sequencing project: providing services to taxonomists for standard genome sequencing and annotation.</title>
        <authorList>
            <consortium name="The Broad Institute Genomics Platform"/>
            <consortium name="The Broad Institute Genome Sequencing Center for Infectious Disease"/>
            <person name="Wu L."/>
            <person name="Ma J."/>
        </authorList>
    </citation>
    <scope>NUCLEOTIDE SEQUENCE [LARGE SCALE GENOMIC DNA]</scope>
    <source>
        <strain evidence="7">CGMCC 4.7608</strain>
    </source>
</reference>
<evidence type="ECO:0000313" key="6">
    <source>
        <dbReference type="EMBL" id="MFC4490548.1"/>
    </source>
</evidence>
<dbReference type="SUPFAM" id="SSF46785">
    <property type="entry name" value="Winged helix' DNA-binding domain"/>
    <property type="match status" value="1"/>
</dbReference>
<evidence type="ECO:0000313" key="7">
    <source>
        <dbReference type="Proteomes" id="UP001595999"/>
    </source>
</evidence>
<feature type="domain" description="HTH lysR-type" evidence="5">
    <location>
        <begin position="1"/>
        <end position="60"/>
    </location>
</feature>